<sequence length="144" mass="15860">MNAWLTFPTFPHIFFEIHGRRMVEFPILAFSVSVAMSIFRNTLSSDLRVAKKLSLGTFSSSLISINGSVSNVAGTTESLNPNKATHLTISPNVDDPFLLARWGIEMYILWPDALVKTTKSFRSMMASIPFSLISSESDVGASKV</sequence>
<dbReference type="EMBL" id="HBNS01028550">
    <property type="protein sequence ID" value="CAE4621588.1"/>
    <property type="molecule type" value="Transcribed_RNA"/>
</dbReference>
<gene>
    <name evidence="1" type="ORF">DBRI00130_LOCUS22432</name>
</gene>
<protein>
    <submittedName>
        <fullName evidence="1">Uncharacterized protein</fullName>
    </submittedName>
</protein>
<evidence type="ECO:0000313" key="1">
    <source>
        <dbReference type="EMBL" id="CAE4621588.1"/>
    </source>
</evidence>
<organism evidence="1">
    <name type="scientific">Ditylum brightwellii</name>
    <dbReference type="NCBI Taxonomy" id="49249"/>
    <lineage>
        <taxon>Eukaryota</taxon>
        <taxon>Sar</taxon>
        <taxon>Stramenopiles</taxon>
        <taxon>Ochrophyta</taxon>
        <taxon>Bacillariophyta</taxon>
        <taxon>Mediophyceae</taxon>
        <taxon>Lithodesmiophycidae</taxon>
        <taxon>Lithodesmiales</taxon>
        <taxon>Lithodesmiaceae</taxon>
        <taxon>Ditylum</taxon>
    </lineage>
</organism>
<reference evidence="1" key="1">
    <citation type="submission" date="2021-01" db="EMBL/GenBank/DDBJ databases">
        <authorList>
            <person name="Corre E."/>
            <person name="Pelletier E."/>
            <person name="Niang G."/>
            <person name="Scheremetjew M."/>
            <person name="Finn R."/>
            <person name="Kale V."/>
            <person name="Holt S."/>
            <person name="Cochrane G."/>
            <person name="Meng A."/>
            <person name="Brown T."/>
            <person name="Cohen L."/>
        </authorList>
    </citation>
    <scope>NUCLEOTIDE SEQUENCE</scope>
    <source>
        <strain evidence="1">GSO104</strain>
    </source>
</reference>
<dbReference type="AlphaFoldDB" id="A0A7S4VVD1"/>
<accession>A0A7S4VVD1</accession>
<name>A0A7S4VVD1_9STRA</name>
<proteinExistence type="predicted"/>